<evidence type="ECO:0000256" key="1">
    <source>
        <dbReference type="SAM" id="MobiDB-lite"/>
    </source>
</evidence>
<accession>A0ABD3N6L7</accession>
<feature type="compositionally biased region" description="Low complexity" evidence="1">
    <location>
        <begin position="357"/>
        <end position="382"/>
    </location>
</feature>
<proteinExistence type="predicted"/>
<feature type="compositionally biased region" description="Acidic residues" evidence="1">
    <location>
        <begin position="844"/>
        <end position="853"/>
    </location>
</feature>
<keyword evidence="3" id="KW-1185">Reference proteome</keyword>
<feature type="region of interest" description="Disordered" evidence="1">
    <location>
        <begin position="836"/>
        <end position="856"/>
    </location>
</feature>
<feature type="region of interest" description="Disordered" evidence="1">
    <location>
        <begin position="340"/>
        <end position="382"/>
    </location>
</feature>
<feature type="region of interest" description="Disordered" evidence="1">
    <location>
        <begin position="602"/>
        <end position="680"/>
    </location>
</feature>
<feature type="compositionally biased region" description="Acidic residues" evidence="1">
    <location>
        <begin position="43"/>
        <end position="73"/>
    </location>
</feature>
<reference evidence="2 3" key="1">
    <citation type="submission" date="2024-10" db="EMBL/GenBank/DDBJ databases">
        <title>Updated reference genomes for cyclostephanoid diatoms.</title>
        <authorList>
            <person name="Roberts W.R."/>
            <person name="Alverson A.J."/>
        </authorList>
    </citation>
    <scope>NUCLEOTIDE SEQUENCE [LARGE SCALE GENOMIC DNA]</scope>
    <source>
        <strain evidence="2 3">AJA232-27</strain>
    </source>
</reference>
<feature type="compositionally biased region" description="Basic and acidic residues" evidence="1">
    <location>
        <begin position="791"/>
        <end position="804"/>
    </location>
</feature>
<sequence>MSRSNSSSSVGGENGSASGNSDMATGGNNGGGRRRRMRVNRNDDDDDDDDDDDNNNMNEEGNDSDYNDNDDHDDPQMARLLHRLRREHATNFGNQHGGGGAGSTSTGGGVAAGGGRVNRTRARYLLEASAGNVGLASALYWEDYLAEAERGGAESGALRETGGHAADAAPVKSSGERGGGKSLSAKAKGDDDEDNFDDPLDEALSSSSKKKRGHEELNAANDHNSSHQQKRYKRENSDALAEIPSPFLPASRHAEIIAARKRWGKGENQGGAGDEDNDDHDNNNYDAARMQEYLRGSTTTLSSMHQFQRQLDEKISSLQERLSSYRWQWQNDGAASSAFAAASASHPTDRLASYRTSSQSQQQQQQQPSSSSSNAAAAASAASLGNPNDDAFMQGAISAALQLGSTAAASSSSTSSGNGINNPSSAAAAAAAAAAYAGPPNLWRMGHGGYLGDGSAFGLGPDDAHRSALFGSLAAGAGSGTSGGMPPRMSIEEIHRAFRALHEGENFPAAAAVAARRYANSSSADASVADAASRPLSLMDFGYGPPPVDWLSRSMPYNSLRVAAAHAAAAGGAGALPMNEAGHQAVMAALLGEGGNAMHAAAAAGAGGEGGGDDSDDDASSGDGNAGRGNNGAPRRDEREQDENNHASNRNNARDGFDDAAGDNDNAAEADDGGEAPLRRSMRIRSARSRSAALNLPPRPRPALAARMRRNHNLDDGDEIDVPPDPEEAPWMVRRALRVAARAAMANNNDGSVDISDDDDAAFLPGPLPVFRLKKGKSDDDSSPNPSGKRKSPDSNSNEKHNDPVEYSDDDDDSSTMSIDVDQLFHVPLLAEPSRQLWGSYPGETDESENDLEDNARDGSVSFPASWLRSGFKLAPCGNGLSMSAPPVDDRGHINRSFSVLREGPLKIIKGAFPYNCTGVSALLSIVTALIYSGATIQGGSTVACDVDRVPFHELSLDQRKREFDSRLTDALSSLIFVAAQTGSLRYKEMLKIYDKQWARRCRKGHATPEEEDIHTTKRMALQRRSRVCRVCWWPTDVMNGGATILPEGKDPQDVKFKTSYTNIRDIESYVKTNLRSFKEPGGCALFLETIVHCHGTPIQFSPSSPLSCDSGDPFTLNCKCSQTLKHFQKTAKNKSVDNVTILEDHDCITVELLSLLLTGHVHRNYENWSADMFGIGILRLRTNVQNKLGPRLLRPIKPIWICIGDLGYSTLFLDMNIGSANFLDKPGKTFPVAHWNCWSGELSKFRLITSMHDENAPGFSIQKKPVLIPCCNSDSEEEEEGRTIAESISARYHREQKRDAPMSWEQEGINEQPGGVNPLLKPIADDELQSVTFHPEDKKYYPGQYRRWRYRFENASAAEADYTPFYRLRDRQKLIVEMKLAPRICALVRSRWPLATVIDFHPQGKCPLV</sequence>
<comment type="caution">
    <text evidence="2">The sequence shown here is derived from an EMBL/GenBank/DDBJ whole genome shotgun (WGS) entry which is preliminary data.</text>
</comment>
<dbReference type="EMBL" id="JALLBG020000021">
    <property type="protein sequence ID" value="KAL3771755.1"/>
    <property type="molecule type" value="Genomic_DNA"/>
</dbReference>
<gene>
    <name evidence="2" type="ORF">ACHAWU_010066</name>
</gene>
<evidence type="ECO:0000313" key="2">
    <source>
        <dbReference type="EMBL" id="KAL3771755.1"/>
    </source>
</evidence>
<feature type="region of interest" description="Disordered" evidence="1">
    <location>
        <begin position="1"/>
        <end position="115"/>
    </location>
</feature>
<protein>
    <submittedName>
        <fullName evidence="2">Uncharacterized protein</fullName>
    </submittedName>
</protein>
<feature type="compositionally biased region" description="Low complexity" evidence="1">
    <location>
        <begin position="1"/>
        <end position="21"/>
    </location>
</feature>
<feature type="compositionally biased region" description="Acidic residues" evidence="1">
    <location>
        <begin position="611"/>
        <end position="620"/>
    </location>
</feature>
<feature type="region of interest" description="Disordered" evidence="1">
    <location>
        <begin position="766"/>
        <end position="817"/>
    </location>
</feature>
<feature type="region of interest" description="Disordered" evidence="1">
    <location>
        <begin position="149"/>
        <end position="291"/>
    </location>
</feature>
<feature type="compositionally biased region" description="Basic and acidic residues" evidence="1">
    <location>
        <begin position="634"/>
        <end position="645"/>
    </location>
</feature>
<feature type="compositionally biased region" description="Acidic residues" evidence="1">
    <location>
        <begin position="190"/>
        <end position="201"/>
    </location>
</feature>
<evidence type="ECO:0000313" key="3">
    <source>
        <dbReference type="Proteomes" id="UP001530293"/>
    </source>
</evidence>
<dbReference type="Proteomes" id="UP001530293">
    <property type="component" value="Unassembled WGS sequence"/>
</dbReference>
<organism evidence="2 3">
    <name type="scientific">Discostella pseudostelligera</name>
    <dbReference type="NCBI Taxonomy" id="259834"/>
    <lineage>
        <taxon>Eukaryota</taxon>
        <taxon>Sar</taxon>
        <taxon>Stramenopiles</taxon>
        <taxon>Ochrophyta</taxon>
        <taxon>Bacillariophyta</taxon>
        <taxon>Coscinodiscophyceae</taxon>
        <taxon>Thalassiosirophycidae</taxon>
        <taxon>Stephanodiscales</taxon>
        <taxon>Stephanodiscaceae</taxon>
        <taxon>Discostella</taxon>
    </lineage>
</organism>
<feature type="compositionally biased region" description="Gly residues" evidence="1">
    <location>
        <begin position="95"/>
        <end position="115"/>
    </location>
</feature>
<name>A0ABD3N6L7_9STRA</name>
<feature type="compositionally biased region" description="Acidic residues" evidence="1">
    <location>
        <begin position="658"/>
        <end position="674"/>
    </location>
</feature>